<keyword evidence="3" id="KW-0328">Glycosyltransferase</keyword>
<feature type="transmembrane region" description="Helical" evidence="12">
    <location>
        <begin position="33"/>
        <end position="54"/>
    </location>
</feature>
<organism evidence="13 14">
    <name type="scientific">Pycnococcus provasolii</name>
    <dbReference type="NCBI Taxonomy" id="41880"/>
    <lineage>
        <taxon>Eukaryota</taxon>
        <taxon>Viridiplantae</taxon>
        <taxon>Chlorophyta</taxon>
        <taxon>Pseudoscourfieldiophyceae</taxon>
        <taxon>Pseudoscourfieldiales</taxon>
        <taxon>Pycnococcaceae</taxon>
        <taxon>Pycnococcus</taxon>
    </lineage>
</organism>
<keyword evidence="8" id="KW-0333">Golgi apparatus</keyword>
<evidence type="ECO:0000256" key="12">
    <source>
        <dbReference type="SAM" id="Phobius"/>
    </source>
</evidence>
<gene>
    <name evidence="13" type="ORF">PPROV_000437100</name>
</gene>
<feature type="region of interest" description="Disordered" evidence="11">
    <location>
        <begin position="99"/>
        <end position="209"/>
    </location>
</feature>
<dbReference type="PANTHER" id="PTHR11987">
    <property type="entry name" value="ALPHA-2,8-SIALYLTRANSFERASE"/>
    <property type="match status" value="1"/>
</dbReference>
<dbReference type="InterPro" id="IPR038578">
    <property type="entry name" value="GT29-like_sf"/>
</dbReference>
<keyword evidence="4" id="KW-0808">Transferase</keyword>
<comment type="subcellular location">
    <subcellularLocation>
        <location evidence="1">Golgi apparatus membrane</location>
        <topology evidence="1">Single-pass type II membrane protein</topology>
    </subcellularLocation>
</comment>
<dbReference type="EMBL" id="BNJQ01000010">
    <property type="protein sequence ID" value="GHP05621.1"/>
    <property type="molecule type" value="Genomic_DNA"/>
</dbReference>
<evidence type="ECO:0000256" key="6">
    <source>
        <dbReference type="ARBA" id="ARBA00022968"/>
    </source>
</evidence>
<comment type="similarity">
    <text evidence="2">Belongs to the glycosyltransferase 29 family.</text>
</comment>
<evidence type="ECO:0000256" key="5">
    <source>
        <dbReference type="ARBA" id="ARBA00022692"/>
    </source>
</evidence>
<protein>
    <submittedName>
        <fullName evidence="13">NmrA-like domain-containing protein 1</fullName>
    </submittedName>
</protein>
<evidence type="ECO:0000256" key="11">
    <source>
        <dbReference type="SAM" id="MobiDB-lite"/>
    </source>
</evidence>
<evidence type="ECO:0000256" key="1">
    <source>
        <dbReference type="ARBA" id="ARBA00004323"/>
    </source>
</evidence>
<dbReference type="InterPro" id="IPR050943">
    <property type="entry name" value="Glycosyltr_29_Sialyltrsf"/>
</dbReference>
<keyword evidence="10" id="KW-0325">Glycoprotein</keyword>
<comment type="caution">
    <text evidence="13">The sequence shown here is derived from an EMBL/GenBank/DDBJ whole genome shotgun (WGS) entry which is preliminary data.</text>
</comment>
<evidence type="ECO:0000256" key="3">
    <source>
        <dbReference type="ARBA" id="ARBA00022676"/>
    </source>
</evidence>
<evidence type="ECO:0000313" key="14">
    <source>
        <dbReference type="Proteomes" id="UP000660262"/>
    </source>
</evidence>
<evidence type="ECO:0000256" key="7">
    <source>
        <dbReference type="ARBA" id="ARBA00022989"/>
    </source>
</evidence>
<dbReference type="Gene3D" id="3.90.1480.20">
    <property type="entry name" value="Glycosyl transferase family 29"/>
    <property type="match status" value="1"/>
</dbReference>
<dbReference type="CDD" id="cd19952">
    <property type="entry name" value="GT29"/>
    <property type="match status" value="1"/>
</dbReference>
<accession>A0A830HJ79</accession>
<proteinExistence type="inferred from homology"/>
<dbReference type="PANTHER" id="PTHR11987:SF36">
    <property type="entry name" value="SIA-ALPHA-2,3-GAL-BETA-1,4-GLCNAC-R:ALPHA 2,8-SIALYLTRANSFERASE"/>
    <property type="match status" value="1"/>
</dbReference>
<evidence type="ECO:0000256" key="4">
    <source>
        <dbReference type="ARBA" id="ARBA00022679"/>
    </source>
</evidence>
<keyword evidence="7 12" id="KW-1133">Transmembrane helix</keyword>
<name>A0A830HJ79_9CHLO</name>
<evidence type="ECO:0000313" key="13">
    <source>
        <dbReference type="EMBL" id="GHP05621.1"/>
    </source>
</evidence>
<keyword evidence="6" id="KW-0735">Signal-anchor</keyword>
<evidence type="ECO:0000256" key="8">
    <source>
        <dbReference type="ARBA" id="ARBA00023034"/>
    </source>
</evidence>
<dbReference type="InterPro" id="IPR001675">
    <property type="entry name" value="Glyco_trans_29"/>
</dbReference>
<dbReference type="Pfam" id="PF00777">
    <property type="entry name" value="Glyco_transf_29"/>
    <property type="match status" value="2"/>
</dbReference>
<evidence type="ECO:0000256" key="2">
    <source>
        <dbReference type="ARBA" id="ARBA00006003"/>
    </source>
</evidence>
<reference evidence="13" key="1">
    <citation type="submission" date="2020-10" db="EMBL/GenBank/DDBJ databases">
        <title>Unveiling of a novel bifunctional photoreceptor, Dualchrome1, isolated from a cosmopolitan green alga.</title>
        <authorList>
            <person name="Suzuki S."/>
            <person name="Kawachi M."/>
        </authorList>
    </citation>
    <scope>NUCLEOTIDE SEQUENCE</scope>
    <source>
        <strain evidence="13">NIES 2893</strain>
    </source>
</reference>
<dbReference type="Proteomes" id="UP000660262">
    <property type="component" value="Unassembled WGS sequence"/>
</dbReference>
<keyword evidence="14" id="KW-1185">Reference proteome</keyword>
<dbReference type="AlphaFoldDB" id="A0A830HJ79"/>
<dbReference type="GO" id="GO:0000139">
    <property type="term" value="C:Golgi membrane"/>
    <property type="evidence" value="ECO:0007669"/>
    <property type="project" value="UniProtKB-SubCell"/>
</dbReference>
<evidence type="ECO:0000256" key="10">
    <source>
        <dbReference type="ARBA" id="ARBA00023180"/>
    </source>
</evidence>
<dbReference type="GO" id="GO:0008373">
    <property type="term" value="F:sialyltransferase activity"/>
    <property type="evidence" value="ECO:0007669"/>
    <property type="project" value="InterPro"/>
</dbReference>
<dbReference type="OrthoDB" id="10264956at2759"/>
<keyword evidence="9 12" id="KW-0472">Membrane</keyword>
<feature type="compositionally biased region" description="Acidic residues" evidence="11">
    <location>
        <begin position="137"/>
        <end position="156"/>
    </location>
</feature>
<evidence type="ECO:0000256" key="9">
    <source>
        <dbReference type="ARBA" id="ARBA00023136"/>
    </source>
</evidence>
<feature type="compositionally biased region" description="Basic and acidic residues" evidence="11">
    <location>
        <begin position="100"/>
        <end position="115"/>
    </location>
</feature>
<keyword evidence="5 12" id="KW-0812">Transmembrane</keyword>
<sequence>MPSSVFLFLFRDMLLWRCCHRHHRRAPIRLRTLAGYIFVLYMVSWLVLILSRGVPILPLPSSSESNLVPETVTGKASASSSSTMGRLYFDDLEGVIKASTDSENHDDGHQNRDRGGGGGGGDDFSRTFQGYSHAEDGNDLNLEEDTPPDDRDDNSDESLARLFSSRQESPDVLGEDESDVDSQEKEEHDEQEQEQEPPRTKKATTGAALPGGMCAARSRLAEPPPIQGLPTSAADVLGSEDAIFLHKQNADALLKSTSQRDAEDNGTNADDAATQARVRASLPSSMSAITSAFAFKTCAVVGNGGALLYTRYGAAIDAHDTIWRVNQGPTKGYEAHVGSRTDLRVVNVLWASRYARGAKLEVDRGLTAPLPLERGVTLVASRANASDYDELFRGVRHGARLHTSADERKGGVVEFVGGVKRTDVSVLWLSHRVVGAARRWLEGYRRRLCSSGFGSTAAAAPRGAGGASAAEAFKGAPPSSGFVAAYTAIQLCSRVTLYGFGLQFAGETRRVLYHYYKGFGARDMGTQRDDGLQVHAWELEGAACEALARARKLSMCRLHPGNASRLWVRHSNERCGWPTKVGDEAARRRRADAMADELRWRFLRTGGRR</sequence>